<evidence type="ECO:0000256" key="13">
    <source>
        <dbReference type="PIRSR" id="PIRSR018001-1"/>
    </source>
</evidence>
<dbReference type="Pfam" id="PF04952">
    <property type="entry name" value="AstE_AspA_hybrid"/>
    <property type="match status" value="1"/>
</dbReference>
<evidence type="ECO:0000256" key="3">
    <source>
        <dbReference type="ARBA" id="ARBA00022475"/>
    </source>
</evidence>
<dbReference type="InterPro" id="IPR007036">
    <property type="entry name" value="Aste_AspA_hybrid_dom"/>
</dbReference>
<dbReference type="AlphaFoldDB" id="A0AAV7SX40"/>
<evidence type="ECO:0000256" key="11">
    <source>
        <dbReference type="ARBA" id="ARBA00048435"/>
    </source>
</evidence>
<keyword evidence="18" id="KW-1185">Reference proteome</keyword>
<evidence type="ECO:0000259" key="16">
    <source>
        <dbReference type="Pfam" id="PF24827"/>
    </source>
</evidence>
<dbReference type="PIRSF" id="PIRSF018001">
    <property type="entry name" value="Aspartoacylase"/>
    <property type="match status" value="1"/>
</dbReference>
<evidence type="ECO:0000256" key="2">
    <source>
        <dbReference type="ARBA" id="ARBA00006173"/>
    </source>
</evidence>
<protein>
    <recommendedName>
        <fullName evidence="9">N-acyl-aromatic-L-amino acid amidohydrolase</fullName>
        <ecNumber evidence="9">3.5.1.114</ecNumber>
    </recommendedName>
</protein>
<organism evidence="17 18">
    <name type="scientific">Pleurodeles waltl</name>
    <name type="common">Iberian ribbed newt</name>
    <dbReference type="NCBI Taxonomy" id="8319"/>
    <lineage>
        <taxon>Eukaryota</taxon>
        <taxon>Metazoa</taxon>
        <taxon>Chordata</taxon>
        <taxon>Craniata</taxon>
        <taxon>Vertebrata</taxon>
        <taxon>Euteleostomi</taxon>
        <taxon>Amphibia</taxon>
        <taxon>Batrachia</taxon>
        <taxon>Caudata</taxon>
        <taxon>Salamandroidea</taxon>
        <taxon>Salamandridae</taxon>
        <taxon>Pleurodelinae</taxon>
        <taxon>Pleurodeles</taxon>
    </lineage>
</organism>
<evidence type="ECO:0000256" key="1">
    <source>
        <dbReference type="ARBA" id="ARBA00004496"/>
    </source>
</evidence>
<evidence type="ECO:0000313" key="18">
    <source>
        <dbReference type="Proteomes" id="UP001066276"/>
    </source>
</evidence>
<evidence type="ECO:0000256" key="5">
    <source>
        <dbReference type="ARBA" id="ARBA00022723"/>
    </source>
</evidence>
<keyword evidence="4" id="KW-0963">Cytoplasm</keyword>
<feature type="domain" description="Succinylglutamate desuccinylase/Aspartoacylase catalytic" evidence="16">
    <location>
        <begin position="39"/>
        <end position="233"/>
    </location>
</feature>
<sequence length="340" mass="38112">MTHSTYLMQLEQKLAAYSMASTEKKDIDMTSKSVPLKPVTKVAVGGGTFGNKLDGVYLAKMWLKDPSELQRQTFNATPCLVNPRAVKAMARFTEKDINTCFLESILSAPNTEDTPYEEKRAKELNLIFGPKGSPNAYDLLLDMHSNPSNLGATIILDNAENYLGMHMAHYVQNHFPFLKTYIYLNMAPKDTSGRITTIVRCGITLEIGPVGLDILRADAFKHMRNLVKCCLDFTDKFNKGTTFPAFETEAYQFFGLEYYPLDSDGEISAMVHPNLQGKDYLPQKPGDPILLSFDGKIIPYNGNRTVYPVFVNDQSMKILKAAFVKTDKLKFSIPAIQVMK</sequence>
<evidence type="ECO:0000256" key="7">
    <source>
        <dbReference type="ARBA" id="ARBA00022833"/>
    </source>
</evidence>
<evidence type="ECO:0000256" key="4">
    <source>
        <dbReference type="ARBA" id="ARBA00022490"/>
    </source>
</evidence>
<keyword evidence="8" id="KW-0472">Membrane</keyword>
<dbReference type="PANTHER" id="PTHR15162:SF5">
    <property type="entry name" value="N-ACYL-AROMATIC-L-AMINO ACID AMIDOHYDROLASE (CARBOXYLATE-FORMING)"/>
    <property type="match status" value="1"/>
</dbReference>
<dbReference type="PANTHER" id="PTHR15162">
    <property type="entry name" value="ASPARTOACYLASE"/>
    <property type="match status" value="1"/>
</dbReference>
<accession>A0AAV7SX40</accession>
<comment type="catalytic activity">
    <reaction evidence="11">
        <text>an N-acetyl-L-cysteine-S-conjugate + H2O = an S-substituted L-cysteine + acetate</text>
        <dbReference type="Rhea" id="RHEA:36855"/>
        <dbReference type="ChEBI" id="CHEBI:15377"/>
        <dbReference type="ChEBI" id="CHEBI:30089"/>
        <dbReference type="ChEBI" id="CHEBI:58717"/>
        <dbReference type="ChEBI" id="CHEBI:58718"/>
        <dbReference type="EC" id="3.5.1.114"/>
    </reaction>
</comment>
<evidence type="ECO:0000256" key="14">
    <source>
        <dbReference type="PIRSR" id="PIRSR018001-3"/>
    </source>
</evidence>
<reference evidence="17" key="1">
    <citation type="journal article" date="2022" name="bioRxiv">
        <title>Sequencing and chromosome-scale assembly of the giantPleurodeles waltlgenome.</title>
        <authorList>
            <person name="Brown T."/>
            <person name="Elewa A."/>
            <person name="Iarovenko S."/>
            <person name="Subramanian E."/>
            <person name="Araus A.J."/>
            <person name="Petzold A."/>
            <person name="Susuki M."/>
            <person name="Suzuki K.-i.T."/>
            <person name="Hayashi T."/>
            <person name="Toyoda A."/>
            <person name="Oliveira C."/>
            <person name="Osipova E."/>
            <person name="Leigh N.D."/>
            <person name="Simon A."/>
            <person name="Yun M.H."/>
        </authorList>
    </citation>
    <scope>NUCLEOTIDE SEQUENCE</scope>
    <source>
        <strain evidence="17">20211129_DDA</strain>
        <tissue evidence="17">Liver</tissue>
    </source>
</reference>
<evidence type="ECO:0000313" key="17">
    <source>
        <dbReference type="EMBL" id="KAJ1168723.1"/>
    </source>
</evidence>
<evidence type="ECO:0000256" key="10">
    <source>
        <dbReference type="ARBA" id="ARBA00037831"/>
    </source>
</evidence>
<dbReference type="NCBIfam" id="NF002601">
    <property type="entry name" value="PRK02259.1"/>
    <property type="match status" value="1"/>
</dbReference>
<evidence type="ECO:0000259" key="15">
    <source>
        <dbReference type="Pfam" id="PF04952"/>
    </source>
</evidence>
<dbReference type="Gene3D" id="3.40.630.10">
    <property type="entry name" value="Zn peptidases"/>
    <property type="match status" value="1"/>
</dbReference>
<dbReference type="Proteomes" id="UP001066276">
    <property type="component" value="Chromosome 4_1"/>
</dbReference>
<feature type="active site" description="Proton donor/acceptor" evidence="13">
    <location>
        <position position="206"/>
    </location>
</feature>
<keyword evidence="6" id="KW-0378">Hydrolase</keyword>
<comment type="similarity">
    <text evidence="2">Belongs to the AspA/AstE family. Aspartoacylase subfamily.</text>
</comment>
<keyword evidence="7 14" id="KW-0862">Zinc</keyword>
<dbReference type="Gene3D" id="2.20.25.160">
    <property type="match status" value="1"/>
</dbReference>
<keyword evidence="3" id="KW-1003">Cell membrane</keyword>
<dbReference type="GO" id="GO:0016788">
    <property type="term" value="F:hydrolase activity, acting on ester bonds"/>
    <property type="evidence" value="ECO:0007669"/>
    <property type="project" value="InterPro"/>
</dbReference>
<dbReference type="GO" id="GO:0005829">
    <property type="term" value="C:cytosol"/>
    <property type="evidence" value="ECO:0007669"/>
    <property type="project" value="TreeGrafter"/>
</dbReference>
<feature type="domain" description="AstE/AspA barrel-sandwich hybrid" evidence="15">
    <location>
        <begin position="247"/>
        <end position="327"/>
    </location>
</feature>
<dbReference type="Pfam" id="PF24827">
    <property type="entry name" value="AstE_AspA_cat"/>
    <property type="match status" value="1"/>
</dbReference>
<name>A0AAV7SX40_PLEWA</name>
<evidence type="ECO:0000256" key="9">
    <source>
        <dbReference type="ARBA" id="ARBA00034807"/>
    </source>
</evidence>
<evidence type="ECO:0000256" key="6">
    <source>
        <dbReference type="ARBA" id="ARBA00022801"/>
    </source>
</evidence>
<dbReference type="EC" id="3.5.1.114" evidence="9"/>
<feature type="binding site" evidence="14">
    <location>
        <position position="144"/>
    </location>
    <ligand>
        <name>Zn(2+)</name>
        <dbReference type="ChEBI" id="CHEBI:29105"/>
    </ligand>
</feature>
<comment type="catalytic activity">
    <reaction evidence="12">
        <text>an N-acyl-aromatic L-alpha-amino acid + H2O = an aromatic L-alpha-amino acid + a carboxylate</text>
        <dbReference type="Rhea" id="RHEA:54184"/>
        <dbReference type="ChEBI" id="CHEBI:15377"/>
        <dbReference type="ChEBI" id="CHEBI:29067"/>
        <dbReference type="ChEBI" id="CHEBI:84824"/>
        <dbReference type="ChEBI" id="CHEBI:138093"/>
        <dbReference type="EC" id="3.5.1.114"/>
    </reaction>
</comment>
<dbReference type="InterPro" id="IPR050178">
    <property type="entry name" value="AspA/AstE_fam"/>
</dbReference>
<comment type="cofactor">
    <cofactor evidence="14">
        <name>Zn(2+)</name>
        <dbReference type="ChEBI" id="CHEBI:29105"/>
    </cofactor>
    <text evidence="14">Binds 1 zinc ion per subunit.</text>
</comment>
<dbReference type="EMBL" id="JANPWB010000007">
    <property type="protein sequence ID" value="KAJ1168723.1"/>
    <property type="molecule type" value="Genomic_DNA"/>
</dbReference>
<dbReference type="GO" id="GO:0004046">
    <property type="term" value="F:aminoacylase activity"/>
    <property type="evidence" value="ECO:0007669"/>
    <property type="project" value="TreeGrafter"/>
</dbReference>
<comment type="subcellular location">
    <subcellularLocation>
        <location evidence="10">Apical cell membrane</location>
        <topology evidence="10">Peripheral membrane protein</topology>
    </subcellularLocation>
    <subcellularLocation>
        <location evidence="1">Cytoplasm</location>
    </subcellularLocation>
</comment>
<dbReference type="GO" id="GO:0046872">
    <property type="term" value="F:metal ion binding"/>
    <property type="evidence" value="ECO:0007669"/>
    <property type="project" value="UniProtKB-KW"/>
</dbReference>
<dbReference type="GO" id="GO:0016324">
    <property type="term" value="C:apical plasma membrane"/>
    <property type="evidence" value="ECO:0007669"/>
    <property type="project" value="UniProtKB-SubCell"/>
</dbReference>
<comment type="caution">
    <text evidence="17">The sequence shown here is derived from an EMBL/GenBank/DDBJ whole genome shotgun (WGS) entry which is preliminary data.</text>
</comment>
<dbReference type="InterPro" id="IPR016708">
    <property type="entry name" value="Aspartoacylase"/>
</dbReference>
<keyword evidence="5 14" id="KW-0479">Metal-binding</keyword>
<gene>
    <name evidence="17" type="ORF">NDU88_000637</name>
</gene>
<dbReference type="SUPFAM" id="SSF53187">
    <property type="entry name" value="Zn-dependent exopeptidases"/>
    <property type="match status" value="1"/>
</dbReference>
<evidence type="ECO:0000256" key="12">
    <source>
        <dbReference type="ARBA" id="ARBA00049326"/>
    </source>
</evidence>
<evidence type="ECO:0000256" key="8">
    <source>
        <dbReference type="ARBA" id="ARBA00023136"/>
    </source>
</evidence>
<dbReference type="InterPro" id="IPR055438">
    <property type="entry name" value="AstE_AspA_cat"/>
</dbReference>
<proteinExistence type="inferred from homology"/>
<dbReference type="HAMAP" id="MF_00704">
    <property type="entry name" value="Aspartoacylase"/>
    <property type="match status" value="1"/>
</dbReference>